<dbReference type="GO" id="GO:0016884">
    <property type="term" value="F:carbon-nitrogen ligase activity, with glutamine as amido-N-donor"/>
    <property type="evidence" value="ECO:0007669"/>
    <property type="project" value="InterPro"/>
</dbReference>
<proteinExistence type="predicted"/>
<name>A0A9X1NPA7_9ACTN</name>
<dbReference type="Gene3D" id="1.10.10.410">
    <property type="match status" value="1"/>
</dbReference>
<dbReference type="InterPro" id="IPR019004">
    <property type="entry name" value="YqeY/Aim41"/>
</dbReference>
<dbReference type="Pfam" id="PF09424">
    <property type="entry name" value="YqeY"/>
    <property type="match status" value="1"/>
</dbReference>
<keyword evidence="2" id="KW-1185">Reference proteome</keyword>
<dbReference type="Gene3D" id="1.10.1510.10">
    <property type="entry name" value="Uncharacterised protein YqeY/AIM41 PF09424, N-terminal domain"/>
    <property type="match status" value="1"/>
</dbReference>
<reference evidence="1" key="1">
    <citation type="submission" date="2021-11" db="EMBL/GenBank/DDBJ databases">
        <title>Streptomyces corallinus and Kineosporia corallina sp. nov., two new coral-derived marine actinobacteria.</title>
        <authorList>
            <person name="Buangrab K."/>
            <person name="Sutthacheep M."/>
            <person name="Yeemin T."/>
            <person name="Harunari E."/>
            <person name="Igarashi Y."/>
            <person name="Sripreechasak P."/>
            <person name="Kanchanasin P."/>
            <person name="Tanasupawat S."/>
            <person name="Phongsopitanun W."/>
        </authorList>
    </citation>
    <scope>NUCLEOTIDE SEQUENCE</scope>
    <source>
        <strain evidence="1">JCM 31032</strain>
    </source>
</reference>
<protein>
    <submittedName>
        <fullName evidence="1">GatB/YqeY domain-containing protein</fullName>
    </submittedName>
</protein>
<dbReference type="EMBL" id="JAJOMB010000034">
    <property type="protein sequence ID" value="MCD5316791.1"/>
    <property type="molecule type" value="Genomic_DNA"/>
</dbReference>
<evidence type="ECO:0000313" key="2">
    <source>
        <dbReference type="Proteomes" id="UP001138997"/>
    </source>
</evidence>
<dbReference type="PANTHER" id="PTHR28055:SF1">
    <property type="entry name" value="ALTERED INHERITANCE OF MITOCHONDRIA PROTEIN 41, MITOCHONDRIAL"/>
    <property type="match status" value="1"/>
</dbReference>
<dbReference type="PANTHER" id="PTHR28055">
    <property type="entry name" value="ALTERED INHERITANCE OF MITOCHONDRIA PROTEIN 41, MITOCHONDRIAL"/>
    <property type="match status" value="1"/>
</dbReference>
<sequence length="158" mass="16766">MSDSSTGLKARLRSDLTTAMKARDAIRSSTIRMVMTAIKAEEVSGTTARELSEQELVTVLTREAKKRREAAGAYDDAGRAELAEKERAELAVLADYLPEQLSEDELRTLVAEEVSAAAAAGKSGKAAMGLVMKAVRGRVSGRAEGGLVAAEVKNQLEA</sequence>
<dbReference type="InterPro" id="IPR003789">
    <property type="entry name" value="Asn/Gln_tRNA_amidoTrase-B-like"/>
</dbReference>
<organism evidence="1 2">
    <name type="scientific">Kineosporia babensis</name>
    <dbReference type="NCBI Taxonomy" id="499548"/>
    <lineage>
        <taxon>Bacteria</taxon>
        <taxon>Bacillati</taxon>
        <taxon>Actinomycetota</taxon>
        <taxon>Actinomycetes</taxon>
        <taxon>Kineosporiales</taxon>
        <taxon>Kineosporiaceae</taxon>
        <taxon>Kineosporia</taxon>
    </lineage>
</organism>
<dbReference type="Proteomes" id="UP001138997">
    <property type="component" value="Unassembled WGS sequence"/>
</dbReference>
<gene>
    <name evidence="1" type="ORF">LR394_38445</name>
</gene>
<dbReference type="RefSeq" id="WP_231449642.1">
    <property type="nucleotide sequence ID" value="NZ_JAJOMB010000034.1"/>
</dbReference>
<accession>A0A9X1NPA7</accession>
<dbReference type="AlphaFoldDB" id="A0A9X1NPA7"/>
<dbReference type="SUPFAM" id="SSF89095">
    <property type="entry name" value="GatB/YqeY motif"/>
    <property type="match status" value="1"/>
</dbReference>
<dbReference type="InterPro" id="IPR023168">
    <property type="entry name" value="GatB_Yqey_C_2"/>
</dbReference>
<comment type="caution">
    <text evidence="1">The sequence shown here is derived from an EMBL/GenBank/DDBJ whole genome shotgun (WGS) entry which is preliminary data.</text>
</comment>
<evidence type="ECO:0000313" key="1">
    <source>
        <dbReference type="EMBL" id="MCD5316791.1"/>
    </source>
</evidence>
<dbReference type="InterPro" id="IPR042184">
    <property type="entry name" value="YqeY/Aim41_N"/>
</dbReference>